<dbReference type="RefSeq" id="WP_202996302.1">
    <property type="nucleotide sequence ID" value="NZ_JAENHO010000011.1"/>
</dbReference>
<keyword evidence="1" id="KW-0472">Membrane</keyword>
<evidence type="ECO:0000313" key="2">
    <source>
        <dbReference type="EMBL" id="MBL7259619.1"/>
    </source>
</evidence>
<dbReference type="Proteomes" id="UP000598996">
    <property type="component" value="Unassembled WGS sequence"/>
</dbReference>
<dbReference type="EMBL" id="JAENHO010000011">
    <property type="protein sequence ID" value="MBL7259619.1"/>
    <property type="molecule type" value="Genomic_DNA"/>
</dbReference>
<proteinExistence type="predicted"/>
<keyword evidence="3" id="KW-1185">Reference proteome</keyword>
<reference evidence="2 3" key="1">
    <citation type="submission" date="2021-01" db="EMBL/GenBank/DDBJ databases">
        <title>Actinoplanes sp. nov. LDG1-01 isolated from lichen.</title>
        <authorList>
            <person name="Saeng-In P."/>
            <person name="Phongsopitanun W."/>
            <person name="Kanchanasin P."/>
            <person name="Yuki M."/>
            <person name="Kudo T."/>
            <person name="Ohkuma M."/>
            <person name="Tanasupawat S."/>
        </authorList>
    </citation>
    <scope>NUCLEOTIDE SEQUENCE [LARGE SCALE GENOMIC DNA]</scope>
    <source>
        <strain evidence="2 3">LDG1-01</strain>
    </source>
</reference>
<accession>A0ABS1VYQ7</accession>
<keyword evidence="1" id="KW-0812">Transmembrane</keyword>
<comment type="caution">
    <text evidence="2">The sequence shown here is derived from an EMBL/GenBank/DDBJ whole genome shotgun (WGS) entry which is preliminary data.</text>
</comment>
<gene>
    <name evidence="2" type="ORF">JKJ07_35410</name>
</gene>
<organism evidence="2 3">
    <name type="scientific">Paractinoplanes lichenicola</name>
    <dbReference type="NCBI Taxonomy" id="2802976"/>
    <lineage>
        <taxon>Bacteria</taxon>
        <taxon>Bacillati</taxon>
        <taxon>Actinomycetota</taxon>
        <taxon>Actinomycetes</taxon>
        <taxon>Micromonosporales</taxon>
        <taxon>Micromonosporaceae</taxon>
        <taxon>Paractinoplanes</taxon>
    </lineage>
</organism>
<protein>
    <submittedName>
        <fullName evidence="2">Uncharacterized protein</fullName>
    </submittedName>
</protein>
<name>A0ABS1VYQ7_9ACTN</name>
<evidence type="ECO:0000256" key="1">
    <source>
        <dbReference type="SAM" id="Phobius"/>
    </source>
</evidence>
<feature type="transmembrane region" description="Helical" evidence="1">
    <location>
        <begin position="53"/>
        <end position="75"/>
    </location>
</feature>
<evidence type="ECO:0000313" key="3">
    <source>
        <dbReference type="Proteomes" id="UP000598996"/>
    </source>
</evidence>
<sequence length="192" mass="21211">MSSDEWQSAGRAWSPWRFLLACVGLAVLASALGLIAIWLFYSAVLGRWNLPSVVFAVVYPVTYTVFFTGFSFLAARKRPPVLTFAPDRIELAAARCDGVVVPYDAVTRIRMRAWWPITMLDVFVSASEGARIVPVDRAGRRAPCKRLRGELRFRMPLAGLNEPAIRAGLSHHTFGGGAWRSEDVTVRIASDG</sequence>
<feature type="transmembrane region" description="Helical" evidence="1">
    <location>
        <begin position="18"/>
        <end position="41"/>
    </location>
</feature>
<keyword evidence="1" id="KW-1133">Transmembrane helix</keyword>